<dbReference type="Proteomes" id="UP001596031">
    <property type="component" value="Unassembled WGS sequence"/>
</dbReference>
<protein>
    <submittedName>
        <fullName evidence="1">Uncharacterized protein</fullName>
    </submittedName>
</protein>
<reference evidence="2" key="1">
    <citation type="journal article" date="2019" name="Int. J. Syst. Evol. Microbiol.">
        <title>The Global Catalogue of Microorganisms (GCM) 10K type strain sequencing project: providing services to taxonomists for standard genome sequencing and annotation.</title>
        <authorList>
            <consortium name="The Broad Institute Genomics Platform"/>
            <consortium name="The Broad Institute Genome Sequencing Center for Infectious Disease"/>
            <person name="Wu L."/>
            <person name="Ma J."/>
        </authorList>
    </citation>
    <scope>NUCLEOTIDE SEQUENCE [LARGE SCALE GENOMIC DNA]</scope>
    <source>
        <strain evidence="2">CCUG 38813</strain>
    </source>
</reference>
<gene>
    <name evidence="1" type="ORF">ACFPOU_08325</name>
</gene>
<dbReference type="RefSeq" id="WP_379719396.1">
    <property type="nucleotide sequence ID" value="NZ_JBHSMS010000026.1"/>
</dbReference>
<evidence type="ECO:0000313" key="1">
    <source>
        <dbReference type="EMBL" id="MFC5511132.1"/>
    </source>
</evidence>
<name>A0ABW0PHP4_9BURK</name>
<dbReference type="EMBL" id="JBHSMS010000026">
    <property type="protein sequence ID" value="MFC5511132.1"/>
    <property type="molecule type" value="Genomic_DNA"/>
</dbReference>
<proteinExistence type="predicted"/>
<comment type="caution">
    <text evidence="1">The sequence shown here is derived from an EMBL/GenBank/DDBJ whole genome shotgun (WGS) entry which is preliminary data.</text>
</comment>
<evidence type="ECO:0000313" key="2">
    <source>
        <dbReference type="Proteomes" id="UP001596031"/>
    </source>
</evidence>
<keyword evidence="2" id="KW-1185">Reference proteome</keyword>
<organism evidence="1 2">
    <name type="scientific">Massilia jejuensis</name>
    <dbReference type="NCBI Taxonomy" id="648894"/>
    <lineage>
        <taxon>Bacteria</taxon>
        <taxon>Pseudomonadati</taxon>
        <taxon>Pseudomonadota</taxon>
        <taxon>Betaproteobacteria</taxon>
        <taxon>Burkholderiales</taxon>
        <taxon>Oxalobacteraceae</taxon>
        <taxon>Telluria group</taxon>
        <taxon>Massilia</taxon>
    </lineage>
</organism>
<accession>A0ABW0PHP4</accession>
<sequence length="226" mass="24598">MQPAVFDPEHATGTLKFADRARLTAVIKALLGALAYDAAGISDASPNLAFSGERSATWGDVLKHLTEQGRELGVTLPAGAQQDELLFEWIYALADHIGKHDFDIVPVLALGNFALAERAPVDVLVTLAKLLDDDHGLSSYRVEEYSVNVTVGECWPWNPFEANFPSHAAAQEAGEQYLQENLDCTEAIIGRVVIEDNQICSEDADDELERIRRDEIEPQDAPAAGA</sequence>